<feature type="non-terminal residue" evidence="6">
    <location>
        <position position="67"/>
    </location>
</feature>
<accession>G4ZMH7</accession>
<dbReference type="Proteomes" id="UP000002640">
    <property type="component" value="Unassembled WGS sequence"/>
</dbReference>
<feature type="non-terminal residue" evidence="6">
    <location>
        <position position="1"/>
    </location>
</feature>
<evidence type="ECO:0000256" key="4">
    <source>
        <dbReference type="ARBA" id="ARBA00023242"/>
    </source>
</evidence>
<organism evidence="6 7">
    <name type="scientific">Phytophthora sojae (strain P6497)</name>
    <name type="common">Soybean stem and root rot agent</name>
    <name type="synonym">Phytophthora megasperma f. sp. glycines</name>
    <dbReference type="NCBI Taxonomy" id="1094619"/>
    <lineage>
        <taxon>Eukaryota</taxon>
        <taxon>Sar</taxon>
        <taxon>Stramenopiles</taxon>
        <taxon>Oomycota</taxon>
        <taxon>Peronosporomycetes</taxon>
        <taxon>Peronosporales</taxon>
        <taxon>Peronosporaceae</taxon>
        <taxon>Phytophthora</taxon>
    </lineage>
</organism>
<dbReference type="GeneID" id="20653010"/>
<evidence type="ECO:0000256" key="1">
    <source>
        <dbReference type="ARBA" id="ARBA00023015"/>
    </source>
</evidence>
<sequence>TPSSSPEPEKKSRRKYDFPIETLQAFSHFRQDEAAKRLKVSPITLKRICHRHKYRWPYRTIKAQTRR</sequence>
<reference evidence="6 7" key="1">
    <citation type="journal article" date="2006" name="Science">
        <title>Phytophthora genome sequences uncover evolutionary origins and mechanisms of pathogenesis.</title>
        <authorList>
            <person name="Tyler B.M."/>
            <person name="Tripathy S."/>
            <person name="Zhang X."/>
            <person name="Dehal P."/>
            <person name="Jiang R.H."/>
            <person name="Aerts A."/>
            <person name="Arredondo F.D."/>
            <person name="Baxter L."/>
            <person name="Bensasson D."/>
            <person name="Beynon J.L."/>
            <person name="Chapman J."/>
            <person name="Damasceno C.M."/>
            <person name="Dorrance A.E."/>
            <person name="Dou D."/>
            <person name="Dickerman A.W."/>
            <person name="Dubchak I.L."/>
            <person name="Garbelotto M."/>
            <person name="Gijzen M."/>
            <person name="Gordon S.G."/>
            <person name="Govers F."/>
            <person name="Grunwald N.J."/>
            <person name="Huang W."/>
            <person name="Ivors K.L."/>
            <person name="Jones R.W."/>
            <person name="Kamoun S."/>
            <person name="Krampis K."/>
            <person name="Lamour K.H."/>
            <person name="Lee M.K."/>
            <person name="McDonald W.H."/>
            <person name="Medina M."/>
            <person name="Meijer H.J."/>
            <person name="Nordberg E.K."/>
            <person name="Maclean D.J."/>
            <person name="Ospina-Giraldo M.D."/>
            <person name="Morris P.F."/>
            <person name="Phuntumart V."/>
            <person name="Putnam N.H."/>
            <person name="Rash S."/>
            <person name="Rose J.K."/>
            <person name="Sakihama Y."/>
            <person name="Salamov A.A."/>
            <person name="Savidor A."/>
            <person name="Scheuring C.F."/>
            <person name="Smith B.M."/>
            <person name="Sobral B.W."/>
            <person name="Terry A."/>
            <person name="Torto-Alalibo T.A."/>
            <person name="Win J."/>
            <person name="Xu Z."/>
            <person name="Zhang H."/>
            <person name="Grigoriev I.V."/>
            <person name="Rokhsar D.S."/>
            <person name="Boore J.L."/>
        </authorList>
    </citation>
    <scope>NUCLEOTIDE SEQUENCE [LARGE SCALE GENOMIC DNA]</scope>
    <source>
        <strain evidence="6 7">P6497</strain>
    </source>
</reference>
<name>G4ZMH7_PHYSP</name>
<evidence type="ECO:0000313" key="6">
    <source>
        <dbReference type="EMBL" id="EGZ15324.1"/>
    </source>
</evidence>
<protein>
    <recommendedName>
        <fullName evidence="5">RWP-RK domain-containing protein</fullName>
    </recommendedName>
</protein>
<keyword evidence="1" id="KW-0805">Transcription regulation</keyword>
<dbReference type="EMBL" id="JH159155">
    <property type="protein sequence ID" value="EGZ15324.1"/>
    <property type="molecule type" value="Genomic_DNA"/>
</dbReference>
<dbReference type="InParanoid" id="G4ZMH7"/>
<keyword evidence="2" id="KW-0238">DNA-binding</keyword>
<evidence type="ECO:0000313" key="7">
    <source>
        <dbReference type="Proteomes" id="UP000002640"/>
    </source>
</evidence>
<dbReference type="InterPro" id="IPR003035">
    <property type="entry name" value="RWP-RK_dom"/>
</dbReference>
<feature type="domain" description="RWP-RK" evidence="5">
    <location>
        <begin position="1"/>
        <end position="67"/>
    </location>
</feature>
<evidence type="ECO:0000256" key="2">
    <source>
        <dbReference type="ARBA" id="ARBA00023125"/>
    </source>
</evidence>
<gene>
    <name evidence="6" type="ORF">PHYSODRAFT_453718</name>
</gene>
<proteinExistence type="predicted"/>
<keyword evidence="7" id="KW-1185">Reference proteome</keyword>
<keyword evidence="3" id="KW-0804">Transcription</keyword>
<evidence type="ECO:0000256" key="3">
    <source>
        <dbReference type="ARBA" id="ARBA00023163"/>
    </source>
</evidence>
<dbReference type="PROSITE" id="PS51519">
    <property type="entry name" value="RWP_RK"/>
    <property type="match status" value="1"/>
</dbReference>
<dbReference type="AlphaFoldDB" id="G4ZMH7"/>
<dbReference type="GO" id="GO:0003677">
    <property type="term" value="F:DNA binding"/>
    <property type="evidence" value="ECO:0007669"/>
    <property type="project" value="UniProtKB-KW"/>
</dbReference>
<dbReference type="KEGG" id="psoj:PHYSODRAFT_453718"/>
<evidence type="ECO:0000259" key="5">
    <source>
        <dbReference type="PROSITE" id="PS51519"/>
    </source>
</evidence>
<dbReference type="Pfam" id="PF02042">
    <property type="entry name" value="RWP-RK"/>
    <property type="match status" value="1"/>
</dbReference>
<dbReference type="RefSeq" id="XP_009529073.1">
    <property type="nucleotide sequence ID" value="XM_009530778.1"/>
</dbReference>
<keyword evidence="4" id="KW-0539">Nucleus</keyword>